<feature type="region of interest" description="Disordered" evidence="4">
    <location>
        <begin position="137"/>
        <end position="165"/>
    </location>
</feature>
<feature type="region of interest" description="Disordered" evidence="4">
    <location>
        <begin position="177"/>
        <end position="202"/>
    </location>
</feature>
<feature type="compositionally biased region" description="Basic residues" evidence="4">
    <location>
        <begin position="817"/>
        <end position="840"/>
    </location>
</feature>
<feature type="region of interest" description="Disordered" evidence="4">
    <location>
        <begin position="602"/>
        <end position="631"/>
    </location>
</feature>
<keyword evidence="6" id="KW-1185">Reference proteome</keyword>
<dbReference type="GeneID" id="107265980"/>
<keyword evidence="3" id="KW-0175">Coiled coil</keyword>
<evidence type="ECO:0000256" key="2">
    <source>
        <dbReference type="ARBA" id="ARBA00017294"/>
    </source>
</evidence>
<feature type="compositionally biased region" description="Polar residues" evidence="4">
    <location>
        <begin position="727"/>
        <end position="740"/>
    </location>
</feature>
<dbReference type="RefSeq" id="XP_015591591.1">
    <property type="nucleotide sequence ID" value="XM_015736105.2"/>
</dbReference>
<feature type="region of interest" description="Disordered" evidence="4">
    <location>
        <begin position="40"/>
        <end position="71"/>
    </location>
</feature>
<feature type="domain" description="Kri1-like C-terminal" evidence="5">
    <location>
        <begin position="503"/>
        <end position="590"/>
    </location>
</feature>
<feature type="compositionally biased region" description="Low complexity" evidence="4">
    <location>
        <begin position="753"/>
        <end position="770"/>
    </location>
</feature>
<dbReference type="Proteomes" id="UP000694920">
    <property type="component" value="Unplaced"/>
</dbReference>
<evidence type="ECO:0000313" key="8">
    <source>
        <dbReference type="RefSeq" id="XP_015591591.1"/>
    </source>
</evidence>
<dbReference type="KEGG" id="ccin:107265980"/>
<dbReference type="GO" id="GO:0000447">
    <property type="term" value="P:endonucleolytic cleavage in ITS1 to separate SSU-rRNA from 5.8S rRNA and LSU-rRNA from tricistronic rRNA transcript (SSU-rRNA, 5.8S rRNA, LSU-rRNA)"/>
    <property type="evidence" value="ECO:0007669"/>
    <property type="project" value="TreeGrafter"/>
</dbReference>
<evidence type="ECO:0000259" key="5">
    <source>
        <dbReference type="Pfam" id="PF12936"/>
    </source>
</evidence>
<sequence length="875" mass="102573">MPKLFVADNSDSDEELKINDGYANNYNTWRQKEELNKLKTKYGENAAELQNSEEDSSSSSDEDEEGNELTEQFEKDFYKTLACLKNKDPKIYDGNIEFFKDTNTSIEINEGNGEKKKKSKEKATFLRDYEREIITKRGGKLSDSEEETEVIDKKISESRTPTYAEEQHKLKENFKKLLEDDQDEEETGLLIPKKKTEEERQKEEETYIEWLKGQKTEIATDEQQELKPLRDFWTDPNLDPNEKFLRDYVLNKQFLEKKSGDINLDYEQVAHDSDENLSEDEKIIEKQEEFEHKYNFRFEEPDQEFIKRYPRMLENSLRKKDTRRAQKRVELKQRKEEEKLRKREELKQLKALKRKEIEEKIEKLKEITGNNDIRFENIDLEGDFDPAEHDRKMQELFNDDYYGGPEGDVKPEFPNIDTELGIETTWDFYDPDAEEIAPEDEPYYEGPHCEDPQFNMDADYDPNKKLETELVDSTRKKKRRKRSKFAELIAKEKPKFDPSHHPSYQEYFDQYYALDYEDMIGDLPCRFKYRNVVPNDYGLTMEEILMANDKELNKWCPLKKTLQHKPQHVELNEVRLYRQKSRNESLKKKILKSIYSPVEESEDQEGTIVLQGQQSQEPVKKKRNRNTKKKNTIDSIKQSNNVHQQQQQQYVKDDLKNKNSKGLVSVNNNSTEVVGESQKEPIANGVVKKRNIKNNVTKKAPASSKEMAEHSNAFNEVSGKKQEKKLQGNNEGINGSTENVDGSAETYHRKQSNKNNTVNANDNKNKNNTNEITESVTLKSAKRKGNSINVDETEIIPKKKKKSTNDNEQTNNANSVKSHKNSKKIQRANKYKKLNPKHNKGSSQDEMASLSKNRLKAYGINPKKFKNKLKYGKKK</sequence>
<evidence type="ECO:0000256" key="4">
    <source>
        <dbReference type="SAM" id="MobiDB-lite"/>
    </source>
</evidence>
<feature type="coiled-coil region" evidence="3">
    <location>
        <begin position="328"/>
        <end position="367"/>
    </location>
</feature>
<feature type="region of interest" description="Disordered" evidence="4">
    <location>
        <begin position="693"/>
        <end position="875"/>
    </location>
</feature>
<dbReference type="PANTHER" id="PTHR14490">
    <property type="entry name" value="ZINC FINGER, ZZ TYPE"/>
    <property type="match status" value="1"/>
</dbReference>
<dbReference type="InterPro" id="IPR024626">
    <property type="entry name" value="Kri1-like_C"/>
</dbReference>
<protein>
    <recommendedName>
        <fullName evidence="2">Protein KRI1 homolog</fullName>
    </recommendedName>
</protein>
<feature type="compositionally biased region" description="Basic residues" evidence="4">
    <location>
        <begin position="863"/>
        <end position="875"/>
    </location>
</feature>
<feature type="compositionally biased region" description="Polar residues" evidence="4">
    <location>
        <begin position="841"/>
        <end position="852"/>
    </location>
</feature>
<accession>A0AAJ7BQ17</accession>
<evidence type="ECO:0000256" key="1">
    <source>
        <dbReference type="ARBA" id="ARBA00007473"/>
    </source>
</evidence>
<feature type="compositionally biased region" description="Basic residues" evidence="4">
    <location>
        <begin position="620"/>
        <end position="630"/>
    </location>
</feature>
<evidence type="ECO:0000313" key="6">
    <source>
        <dbReference type="Proteomes" id="UP000694920"/>
    </source>
</evidence>
<dbReference type="Pfam" id="PF05178">
    <property type="entry name" value="Kri1"/>
    <property type="match status" value="1"/>
</dbReference>
<dbReference type="GO" id="GO:0005730">
    <property type="term" value="C:nucleolus"/>
    <property type="evidence" value="ECO:0007669"/>
    <property type="project" value="TreeGrafter"/>
</dbReference>
<dbReference type="RefSeq" id="XP_015591509.1">
    <property type="nucleotide sequence ID" value="XM_015736023.2"/>
</dbReference>
<feature type="compositionally biased region" description="Polar residues" evidence="4">
    <location>
        <begin position="806"/>
        <end position="816"/>
    </location>
</feature>
<dbReference type="Pfam" id="PF12936">
    <property type="entry name" value="Kri1_C"/>
    <property type="match status" value="1"/>
</dbReference>
<name>A0AAJ7BQ17_CEPCN</name>
<organism evidence="6 8">
    <name type="scientific">Cephus cinctus</name>
    <name type="common">Wheat stem sawfly</name>
    <dbReference type="NCBI Taxonomy" id="211228"/>
    <lineage>
        <taxon>Eukaryota</taxon>
        <taxon>Metazoa</taxon>
        <taxon>Ecdysozoa</taxon>
        <taxon>Arthropoda</taxon>
        <taxon>Hexapoda</taxon>
        <taxon>Insecta</taxon>
        <taxon>Pterygota</taxon>
        <taxon>Neoptera</taxon>
        <taxon>Endopterygota</taxon>
        <taxon>Hymenoptera</taxon>
        <taxon>Cephoidea</taxon>
        <taxon>Cephidae</taxon>
        <taxon>Cephus</taxon>
    </lineage>
</organism>
<gene>
    <name evidence="7 8" type="primary">LOC107265980</name>
</gene>
<evidence type="ECO:0000256" key="3">
    <source>
        <dbReference type="SAM" id="Coils"/>
    </source>
</evidence>
<reference evidence="7 8" key="1">
    <citation type="submission" date="2025-04" db="UniProtKB">
        <authorList>
            <consortium name="RefSeq"/>
        </authorList>
    </citation>
    <scope>IDENTIFICATION</scope>
</reference>
<dbReference type="AlphaFoldDB" id="A0AAJ7BQ17"/>
<evidence type="ECO:0000313" key="7">
    <source>
        <dbReference type="RefSeq" id="XP_015591509.1"/>
    </source>
</evidence>
<comment type="similarity">
    <text evidence="1">Belongs to the KRI1 family.</text>
</comment>
<proteinExistence type="inferred from homology"/>
<dbReference type="PANTHER" id="PTHR14490:SF5">
    <property type="entry name" value="PROTEIN KRI1 HOMOLOG"/>
    <property type="match status" value="1"/>
</dbReference>
<dbReference type="InterPro" id="IPR018034">
    <property type="entry name" value="Kri1"/>
</dbReference>
<feature type="compositionally biased region" description="Acidic residues" evidence="4">
    <location>
        <begin position="51"/>
        <end position="68"/>
    </location>
</feature>
<dbReference type="GO" id="GO:0030686">
    <property type="term" value="C:90S preribosome"/>
    <property type="evidence" value="ECO:0007669"/>
    <property type="project" value="TreeGrafter"/>
</dbReference>